<dbReference type="InParanoid" id="S8EA83"/>
<evidence type="ECO:0000313" key="2">
    <source>
        <dbReference type="Proteomes" id="UP000015241"/>
    </source>
</evidence>
<gene>
    <name evidence="1" type="ORF">FOMPIDRAFT_1059598</name>
</gene>
<dbReference type="HOGENOM" id="CLU_1111430_0_0_1"/>
<accession>S8EA83</accession>
<reference evidence="1 2" key="1">
    <citation type="journal article" date="2012" name="Science">
        <title>The Paleozoic origin of enzymatic lignin decomposition reconstructed from 31 fungal genomes.</title>
        <authorList>
            <person name="Floudas D."/>
            <person name="Binder M."/>
            <person name="Riley R."/>
            <person name="Barry K."/>
            <person name="Blanchette R.A."/>
            <person name="Henrissat B."/>
            <person name="Martinez A.T."/>
            <person name="Otillar R."/>
            <person name="Spatafora J.W."/>
            <person name="Yadav J.S."/>
            <person name="Aerts A."/>
            <person name="Benoit I."/>
            <person name="Boyd A."/>
            <person name="Carlson A."/>
            <person name="Copeland A."/>
            <person name="Coutinho P.M."/>
            <person name="de Vries R.P."/>
            <person name="Ferreira P."/>
            <person name="Findley K."/>
            <person name="Foster B."/>
            <person name="Gaskell J."/>
            <person name="Glotzer D."/>
            <person name="Gorecki P."/>
            <person name="Heitman J."/>
            <person name="Hesse C."/>
            <person name="Hori C."/>
            <person name="Igarashi K."/>
            <person name="Jurgens J.A."/>
            <person name="Kallen N."/>
            <person name="Kersten P."/>
            <person name="Kohler A."/>
            <person name="Kuees U."/>
            <person name="Kumar T.K.A."/>
            <person name="Kuo A."/>
            <person name="LaButti K."/>
            <person name="Larrondo L.F."/>
            <person name="Lindquist E."/>
            <person name="Ling A."/>
            <person name="Lombard V."/>
            <person name="Lucas S."/>
            <person name="Lundell T."/>
            <person name="Martin R."/>
            <person name="McLaughlin D.J."/>
            <person name="Morgenstern I."/>
            <person name="Morin E."/>
            <person name="Murat C."/>
            <person name="Nagy L.G."/>
            <person name="Nolan M."/>
            <person name="Ohm R.A."/>
            <person name="Patyshakuliyeva A."/>
            <person name="Rokas A."/>
            <person name="Ruiz-Duenas F.J."/>
            <person name="Sabat G."/>
            <person name="Salamov A."/>
            <person name="Samejima M."/>
            <person name="Schmutz J."/>
            <person name="Slot J.C."/>
            <person name="St John F."/>
            <person name="Stenlid J."/>
            <person name="Sun H."/>
            <person name="Sun S."/>
            <person name="Syed K."/>
            <person name="Tsang A."/>
            <person name="Wiebenga A."/>
            <person name="Young D."/>
            <person name="Pisabarro A."/>
            <person name="Eastwood D.C."/>
            <person name="Martin F."/>
            <person name="Cullen D."/>
            <person name="Grigoriev I.V."/>
            <person name="Hibbett D.S."/>
        </authorList>
    </citation>
    <scope>NUCLEOTIDE SEQUENCE</scope>
    <source>
        <strain evidence="2">FP-58527</strain>
    </source>
</reference>
<protein>
    <submittedName>
        <fullName evidence="1">Uncharacterized protein</fullName>
    </submittedName>
</protein>
<dbReference type="Proteomes" id="UP000015241">
    <property type="component" value="Unassembled WGS sequence"/>
</dbReference>
<name>S8EA83_FOMSC</name>
<sequence length="250" mass="27637">MPALRELVVIHMHSASAADLPVWISTVWPCTNVEKLKIIIEDAPSSALQAIVTHVLCLSAATLKRISWESLTTGGPIQDFVPRYEHIATLERLELLYAPHEVGPRLSLSQISEKLFDTLSQCTGTPRLEHLLIHYPLSADYASLLTYLQHIESSHHVERQEQCPGLVAEFHNLLMREAFTQLPVGSWALIVSLDESQGAGDAPTLITLIMNILFAPWLNSGVMIPLVFGSSPFSGEEGLPYVELVLLTSR</sequence>
<dbReference type="EMBL" id="KE504139">
    <property type="protein sequence ID" value="EPT01907.1"/>
    <property type="molecule type" value="Genomic_DNA"/>
</dbReference>
<dbReference type="AlphaFoldDB" id="S8EA83"/>
<keyword evidence="2" id="KW-1185">Reference proteome</keyword>
<evidence type="ECO:0000313" key="1">
    <source>
        <dbReference type="EMBL" id="EPT01907.1"/>
    </source>
</evidence>
<organism evidence="1 2">
    <name type="scientific">Fomitopsis schrenkii</name>
    <name type="common">Brown rot fungus</name>
    <dbReference type="NCBI Taxonomy" id="2126942"/>
    <lineage>
        <taxon>Eukaryota</taxon>
        <taxon>Fungi</taxon>
        <taxon>Dikarya</taxon>
        <taxon>Basidiomycota</taxon>
        <taxon>Agaricomycotina</taxon>
        <taxon>Agaricomycetes</taxon>
        <taxon>Polyporales</taxon>
        <taxon>Fomitopsis</taxon>
    </lineage>
</organism>
<proteinExistence type="predicted"/>